<dbReference type="GO" id="GO:0003700">
    <property type="term" value="F:DNA-binding transcription factor activity"/>
    <property type="evidence" value="ECO:0007669"/>
    <property type="project" value="InterPro"/>
</dbReference>
<dbReference type="HOGENOM" id="CLU_000445_88_2_10"/>
<organism evidence="5 6">
    <name type="scientific">Phocaeicola dorei CL02T12C06</name>
    <dbReference type="NCBI Taxonomy" id="997876"/>
    <lineage>
        <taxon>Bacteria</taxon>
        <taxon>Pseudomonadati</taxon>
        <taxon>Bacteroidota</taxon>
        <taxon>Bacteroidia</taxon>
        <taxon>Bacteroidales</taxon>
        <taxon>Bacteroidaceae</taxon>
        <taxon>Phocaeicola</taxon>
    </lineage>
</organism>
<evidence type="ECO:0000256" key="1">
    <source>
        <dbReference type="ARBA" id="ARBA00023015"/>
    </source>
</evidence>
<name>I9R916_9BACT</name>
<comment type="caution">
    <text evidence="5">The sequence shown here is derived from an EMBL/GenBank/DDBJ whole genome shotgun (WGS) entry which is preliminary data.</text>
</comment>
<evidence type="ECO:0000313" key="6">
    <source>
        <dbReference type="Proteomes" id="UP000005974"/>
    </source>
</evidence>
<reference evidence="5 6" key="1">
    <citation type="submission" date="2012-02" db="EMBL/GenBank/DDBJ databases">
        <title>The Genome Sequence of Bacteroides dorei CL02T12C06.</title>
        <authorList>
            <consortium name="The Broad Institute Genome Sequencing Platform"/>
            <person name="Earl A."/>
            <person name="Ward D."/>
            <person name="Feldgarden M."/>
            <person name="Gevers D."/>
            <person name="Zitomersky N.L."/>
            <person name="Coyne M.J."/>
            <person name="Comstock L.E."/>
            <person name="Young S.K."/>
            <person name="Zeng Q."/>
            <person name="Gargeya S."/>
            <person name="Fitzgerald M."/>
            <person name="Haas B."/>
            <person name="Abouelleil A."/>
            <person name="Alvarado L."/>
            <person name="Arachchi H.M."/>
            <person name="Berlin A."/>
            <person name="Chapman S.B."/>
            <person name="Gearin G."/>
            <person name="Goldberg J."/>
            <person name="Griggs A."/>
            <person name="Gujja S."/>
            <person name="Hansen M."/>
            <person name="Heiman D."/>
            <person name="Howarth C."/>
            <person name="Larimer J."/>
            <person name="Lui A."/>
            <person name="MacDonald P.J.P."/>
            <person name="McCowen C."/>
            <person name="Montmayeur A."/>
            <person name="Murphy C."/>
            <person name="Neiman D."/>
            <person name="Pearson M."/>
            <person name="Priest M."/>
            <person name="Roberts A."/>
            <person name="Saif S."/>
            <person name="Shea T."/>
            <person name="Sisk P."/>
            <person name="Stolte C."/>
            <person name="Sykes S."/>
            <person name="Wortman J."/>
            <person name="Nusbaum C."/>
            <person name="Birren B."/>
        </authorList>
    </citation>
    <scope>NUCLEOTIDE SEQUENCE [LARGE SCALE GENOMIC DNA]</scope>
    <source>
        <strain evidence="5 6">CL02T12C06</strain>
    </source>
</reference>
<dbReference type="EMBL" id="AGXJ01000015">
    <property type="protein sequence ID" value="EIY38553.1"/>
    <property type="molecule type" value="Genomic_DNA"/>
</dbReference>
<dbReference type="InterPro" id="IPR018060">
    <property type="entry name" value="HTH_AraC"/>
</dbReference>
<dbReference type="Gene3D" id="1.10.10.60">
    <property type="entry name" value="Homeodomain-like"/>
    <property type="match status" value="1"/>
</dbReference>
<keyword evidence="2" id="KW-0238">DNA-binding</keyword>
<evidence type="ECO:0000259" key="4">
    <source>
        <dbReference type="PROSITE" id="PS01124"/>
    </source>
</evidence>
<evidence type="ECO:0000256" key="3">
    <source>
        <dbReference type="ARBA" id="ARBA00023163"/>
    </source>
</evidence>
<sequence>MNLELIQSMLYNTPKPQDTKEGLSDQDFSIYMDAHTVPFSKYPSYLPEGVLGMCTEGNAEIQIGLRKYVICANDILIFMPGFLVSFIKSSLTFTIDYCTFSNALFYDVINGSIKRFPTGFHTYTQTHCIYSLSQEKAEQFSLYFRLLYNRATSPTYLFTKESITNLLKLPFLELYADYYSTVKEHKVTTLHKEEIGYFFLDLLLKHYKENKEVAFYAEKLHVSSKYLTEALTLVSGKSPKEWIIHYTLQEIYALLENPSISIQEIVQRTRFANLATLRRFFKRHTGTSLLQYRKQDLYKNNQQ</sequence>
<feature type="domain" description="HTH araC/xylS-type" evidence="4">
    <location>
        <begin position="197"/>
        <end position="295"/>
    </location>
</feature>
<dbReference type="GO" id="GO:0043565">
    <property type="term" value="F:sequence-specific DNA binding"/>
    <property type="evidence" value="ECO:0007669"/>
    <property type="project" value="InterPro"/>
</dbReference>
<dbReference type="InterPro" id="IPR009057">
    <property type="entry name" value="Homeodomain-like_sf"/>
</dbReference>
<evidence type="ECO:0000313" key="5">
    <source>
        <dbReference type="EMBL" id="EIY38553.1"/>
    </source>
</evidence>
<dbReference type="Proteomes" id="UP000005974">
    <property type="component" value="Unassembled WGS sequence"/>
</dbReference>
<keyword evidence="1" id="KW-0805">Transcription regulation</keyword>
<proteinExistence type="predicted"/>
<dbReference type="InterPro" id="IPR037923">
    <property type="entry name" value="HTH-like"/>
</dbReference>
<accession>I9R916</accession>
<keyword evidence="6" id="KW-1185">Reference proteome</keyword>
<dbReference type="SUPFAM" id="SSF46689">
    <property type="entry name" value="Homeodomain-like"/>
    <property type="match status" value="1"/>
</dbReference>
<dbReference type="PROSITE" id="PS01124">
    <property type="entry name" value="HTH_ARAC_FAMILY_2"/>
    <property type="match status" value="1"/>
</dbReference>
<dbReference type="SMART" id="SM00342">
    <property type="entry name" value="HTH_ARAC"/>
    <property type="match status" value="1"/>
</dbReference>
<dbReference type="Pfam" id="PF12833">
    <property type="entry name" value="HTH_18"/>
    <property type="match status" value="1"/>
</dbReference>
<keyword evidence="3" id="KW-0804">Transcription</keyword>
<dbReference type="PANTHER" id="PTHR43280">
    <property type="entry name" value="ARAC-FAMILY TRANSCRIPTIONAL REGULATOR"/>
    <property type="match status" value="1"/>
</dbReference>
<dbReference type="AlphaFoldDB" id="I9R916"/>
<gene>
    <name evidence="5" type="ORF">HMPREF1064_00834</name>
</gene>
<dbReference type="SUPFAM" id="SSF51215">
    <property type="entry name" value="Regulatory protein AraC"/>
    <property type="match status" value="1"/>
</dbReference>
<dbReference type="PANTHER" id="PTHR43280:SF32">
    <property type="entry name" value="TRANSCRIPTIONAL REGULATORY PROTEIN"/>
    <property type="match status" value="1"/>
</dbReference>
<protein>
    <recommendedName>
        <fullName evidence="4">HTH araC/xylS-type domain-containing protein</fullName>
    </recommendedName>
</protein>
<dbReference type="PATRIC" id="fig|997876.3.peg.866"/>
<evidence type="ECO:0000256" key="2">
    <source>
        <dbReference type="ARBA" id="ARBA00023125"/>
    </source>
</evidence>